<evidence type="ECO:0000259" key="4">
    <source>
        <dbReference type="Pfam" id="PF03732"/>
    </source>
</evidence>
<feature type="region of interest" description="Disordered" evidence="2">
    <location>
        <begin position="337"/>
        <end position="358"/>
    </location>
</feature>
<name>M5CFU7_THACB</name>
<dbReference type="AlphaFoldDB" id="M5CFU7"/>
<dbReference type="InterPro" id="IPR041577">
    <property type="entry name" value="RT_RNaseH_2"/>
</dbReference>
<dbReference type="Pfam" id="PF17919">
    <property type="entry name" value="RT_RNaseH_2"/>
    <property type="match status" value="1"/>
</dbReference>
<evidence type="ECO:0000259" key="3">
    <source>
        <dbReference type="Pfam" id="PF00078"/>
    </source>
</evidence>
<feature type="region of interest" description="Disordered" evidence="2">
    <location>
        <begin position="147"/>
        <end position="167"/>
    </location>
</feature>
<evidence type="ECO:0000313" key="7">
    <source>
        <dbReference type="Proteomes" id="UP000012065"/>
    </source>
</evidence>
<organism evidence="6 7">
    <name type="scientific">Thanatephorus cucumeris (strain AG1-IB / isolate 7/3/14)</name>
    <name type="common">Lettuce bottom rot fungus</name>
    <name type="synonym">Rhizoctonia solani</name>
    <dbReference type="NCBI Taxonomy" id="1108050"/>
    <lineage>
        <taxon>Eukaryota</taxon>
        <taxon>Fungi</taxon>
        <taxon>Dikarya</taxon>
        <taxon>Basidiomycota</taxon>
        <taxon>Agaricomycotina</taxon>
        <taxon>Agaricomycetes</taxon>
        <taxon>Cantharellales</taxon>
        <taxon>Ceratobasidiaceae</taxon>
        <taxon>Rhizoctonia</taxon>
        <taxon>Rhizoctonia solani AG-1</taxon>
    </lineage>
</organism>
<feature type="region of interest" description="Disordered" evidence="2">
    <location>
        <begin position="54"/>
        <end position="120"/>
    </location>
</feature>
<protein>
    <submittedName>
        <fullName evidence="6">Retrotransposable element Tf2 155 kDa protein type 3</fullName>
    </submittedName>
</protein>
<feature type="compositionally biased region" description="Basic and acidic residues" evidence="2">
    <location>
        <begin position="60"/>
        <end position="78"/>
    </location>
</feature>
<dbReference type="Proteomes" id="UP000012065">
    <property type="component" value="Unassembled WGS sequence"/>
</dbReference>
<evidence type="ECO:0000256" key="2">
    <source>
        <dbReference type="SAM" id="MobiDB-lite"/>
    </source>
</evidence>
<accession>M5CFU7</accession>
<proteinExistence type="predicted"/>
<dbReference type="FunFam" id="3.30.70.270:FF:000020">
    <property type="entry name" value="Transposon Tf2-6 polyprotein-like Protein"/>
    <property type="match status" value="1"/>
</dbReference>
<dbReference type="SUPFAM" id="SSF56672">
    <property type="entry name" value="DNA/RNA polymerases"/>
    <property type="match status" value="1"/>
</dbReference>
<dbReference type="InterPro" id="IPR005162">
    <property type="entry name" value="Retrotrans_gag_dom"/>
</dbReference>
<dbReference type="Gene3D" id="3.30.70.270">
    <property type="match status" value="2"/>
</dbReference>
<sequence>MLQEITQAVENTIQRLLPSSAALEPHTPSRRTFITVEDTPRAVSGLSSSGNRDFLFPVKTGDETEGKGKKTVKLESPEPSRMWKLSHTPLSLEPPQVVVPGTPERPKSPTEPVNTSHTNQDRGFIAAQPGATEEALSVLLQSTFRSLSQTPGPAQPKSKIPAPEKYDGKKGPAAKSFILDCKTYFFSNSSSFPLDHSRISFVLMNLKEGQPKKWGQIYLEKQLDGAHEPILESWDAFEAAFLRNWSNPAAAQVAGRRLRDLKQSRAASNYATDFRIIASKLELLDAALIAAFRQERKAEVRSKQIEFIPHKNITTLDELISTACLIDDTLFEARQELRKDSNPSTSAPRPAQGRSGDFVSRSVQEQRCKAGECTKPTFLRCLLSSPTWKLQPYPRNPWLILANPDINWHTLEVLLCPSEEAHASDIAPLSTSIPEEFKAFQKVFSNDFFTTLPARRSYDCAIPLEDGKDIPYGPIYPMTPSETTALKEHIDSELAAGKICPSTSPAGAPIFTKLDLHNGYNNIRIKEGDEWKAAFRTKYGHFEPTVMQFGLSNAPAVFQRFMNNIFRDLLDITVIVYLDNMLIFSNSREEHVQHVTEVLSCLQKHNLFCNPSKCLFFVTEVTYIGLVVTPEGISMEQEKVKAIQEWPEPKNVKQVQSFLGFANFYCCFVHDFSCLARPLTSLTQKDQPWVWEAAQKESFQEIKIAISKEPVLAHPNESQPYTLETDASGAAMGAVLSQRKDDGCLHCHEPNLLTCMKRLGAPPVALCT</sequence>
<dbReference type="PANTHER" id="PTHR37984">
    <property type="entry name" value="PROTEIN CBG26694"/>
    <property type="match status" value="1"/>
</dbReference>
<dbReference type="Gene3D" id="3.10.10.10">
    <property type="entry name" value="HIV Type 1 Reverse Transcriptase, subunit A, domain 1"/>
    <property type="match status" value="2"/>
</dbReference>
<comment type="caution">
    <text evidence="6">The sequence shown here is derived from an EMBL/GenBank/DDBJ whole genome shotgun (WGS) entry which is preliminary data.</text>
</comment>
<reference evidence="6 7" key="1">
    <citation type="journal article" date="2013" name="J. Biotechnol.">
        <title>Establishment and interpretation of the genome sequence of the phytopathogenic fungus Rhizoctonia solani AG1-IB isolate 7/3/14.</title>
        <authorList>
            <person name="Wibberg D.W."/>
            <person name="Jelonek L.J."/>
            <person name="Rupp O.R."/>
            <person name="Hennig M.H."/>
            <person name="Eikmeyer F.E."/>
            <person name="Goesmann A.G."/>
            <person name="Hartmann A.H."/>
            <person name="Borriss R.B."/>
            <person name="Grosch R.G."/>
            <person name="Puehler A.P."/>
            <person name="Schlueter A.S."/>
        </authorList>
    </citation>
    <scope>NUCLEOTIDE SEQUENCE [LARGE SCALE GENOMIC DNA]</scope>
    <source>
        <strain evidence="7">AG1-IB / isolate 7/3/14</strain>
    </source>
</reference>
<dbReference type="PANTHER" id="PTHR37984:SF5">
    <property type="entry name" value="PROTEIN NYNRIN-LIKE"/>
    <property type="match status" value="1"/>
</dbReference>
<dbReference type="Pfam" id="PF00078">
    <property type="entry name" value="RVT_1"/>
    <property type="match status" value="1"/>
</dbReference>
<evidence type="ECO:0000256" key="1">
    <source>
        <dbReference type="ARBA" id="ARBA00023268"/>
    </source>
</evidence>
<feature type="domain" description="Retrotransposon gag" evidence="4">
    <location>
        <begin position="208"/>
        <end position="293"/>
    </location>
</feature>
<dbReference type="InterPro" id="IPR050951">
    <property type="entry name" value="Retrovirus_Pol_polyprotein"/>
</dbReference>
<dbReference type="HOGENOM" id="CLU_018412_0_0_1"/>
<dbReference type="InterPro" id="IPR043502">
    <property type="entry name" value="DNA/RNA_pol_sf"/>
</dbReference>
<dbReference type="GO" id="GO:0003824">
    <property type="term" value="F:catalytic activity"/>
    <property type="evidence" value="ECO:0007669"/>
    <property type="project" value="UniProtKB-KW"/>
</dbReference>
<dbReference type="InterPro" id="IPR000477">
    <property type="entry name" value="RT_dom"/>
</dbReference>
<dbReference type="Pfam" id="PF03732">
    <property type="entry name" value="Retrotrans_gag"/>
    <property type="match status" value="1"/>
</dbReference>
<dbReference type="InterPro" id="IPR043128">
    <property type="entry name" value="Rev_trsase/Diguanyl_cyclase"/>
</dbReference>
<evidence type="ECO:0000259" key="5">
    <source>
        <dbReference type="Pfam" id="PF17919"/>
    </source>
</evidence>
<gene>
    <name evidence="6" type="ORF">BN14_09100</name>
</gene>
<feature type="domain" description="Reverse transcriptase" evidence="3">
    <location>
        <begin position="506"/>
        <end position="627"/>
    </location>
</feature>
<evidence type="ECO:0000313" key="6">
    <source>
        <dbReference type="EMBL" id="CCO34987.1"/>
    </source>
</evidence>
<dbReference type="EMBL" id="CAOJ01013927">
    <property type="protein sequence ID" value="CCO34987.1"/>
    <property type="molecule type" value="Genomic_DNA"/>
</dbReference>
<dbReference type="CDD" id="cd01647">
    <property type="entry name" value="RT_LTR"/>
    <property type="match status" value="1"/>
</dbReference>
<keyword evidence="1" id="KW-0511">Multifunctional enzyme</keyword>
<feature type="domain" description="Reverse transcriptase/retrotransposon-derived protein RNase H-like" evidence="5">
    <location>
        <begin position="691"/>
        <end position="744"/>
    </location>
</feature>